<keyword evidence="3" id="KW-0812">Transmembrane</keyword>
<reference evidence="4 5" key="1">
    <citation type="submission" date="2018-01" db="EMBL/GenBank/DDBJ databases">
        <title>Draft genome sequence of Nonomuraea sp. KC333.</title>
        <authorList>
            <person name="Sahin N."/>
            <person name="Saygin H."/>
            <person name="Ay H."/>
        </authorList>
    </citation>
    <scope>NUCLEOTIDE SEQUENCE [LARGE SCALE GENOMIC DNA]</scope>
    <source>
        <strain evidence="4 5">KC333</strain>
    </source>
</reference>
<feature type="transmembrane region" description="Helical" evidence="3">
    <location>
        <begin position="247"/>
        <end position="269"/>
    </location>
</feature>
<evidence type="ECO:0000256" key="2">
    <source>
        <dbReference type="SAM" id="MobiDB-lite"/>
    </source>
</evidence>
<protein>
    <recommendedName>
        <fullName evidence="6">Phage-related protein</fullName>
    </recommendedName>
</protein>
<keyword evidence="1" id="KW-0175">Coiled coil</keyword>
<gene>
    <name evidence="4" type="ORF">C1J01_08820</name>
</gene>
<dbReference type="OrthoDB" id="3765294at2"/>
<feature type="transmembrane region" description="Helical" evidence="3">
    <location>
        <begin position="418"/>
        <end position="439"/>
    </location>
</feature>
<dbReference type="PANTHER" id="PTHR37813">
    <property type="entry name" value="FELS-2 PROPHAGE PROTEIN"/>
    <property type="match status" value="1"/>
</dbReference>
<evidence type="ECO:0000313" key="5">
    <source>
        <dbReference type="Proteomes" id="UP000249304"/>
    </source>
</evidence>
<proteinExistence type="predicted"/>
<evidence type="ECO:0000256" key="1">
    <source>
        <dbReference type="SAM" id="Coils"/>
    </source>
</evidence>
<sequence>MAQARQVGRVSLRVMPDTKRFRRDLEDDLERLERALEVTVPAALDTSGLDRQARQAGVELERLGRRIGDELADGVERGLGDPVGDPLEESARRSRRSMPSEGDAAAGAFAQAFRRRIQTALSNLPEAEITADSSEADAKVQALRQALAELGDRRIGVDIQADTARAELAAIRGELASLAETAPVDVRMNTAAALAQLNAFEAELERLDRHVQVDVDVDVDRGRTEVQGLDGDASRAASGIRSAFSSAFTAMSSNVFVTVVAITAALLTLPLVGGAVATGLVVALGGGLAAIGIRAVAENKKVQKSFTDLQKHVSKELRRMAQPFVPALQSIARTARTTFDALSPHIEKAFTRIAPALARFAQQVGFAFERLGPAIGPLSDAFVRLLDTVGPQLPGLFEEIAAAITDVSNIISENPEMFAGFISGLIGLIPWAIEFVAVLSRIHVWFSDLGPLMERVATWFGELPGKIGSALSSFGSTVAGLFTGAWERVRTITTNAINNVVTFVRGLPGRARSAAAALPGQLGTLATTAWNRVRSFTSTGINNVLTFLRGLPGRARSAASALVGNLGTLATQAFTRMRSSASSGINNVLTVVRGIPGRIRTALGNLGNLLYSAGRNVIQGLINGIRSMVGQVGASMSNIAATIRSRLPFSPAKEGPLRTHPPDKAGRTIARMLADGMSVGERLVARAANGLAGAALPNLDGQLQTAAGGGRGQLGGGLTVHNYYPQAEPTSRTTNRTLQYAAALGMLG</sequence>
<dbReference type="RefSeq" id="WP_146615511.1">
    <property type="nucleotide sequence ID" value="NZ_POUD01000024.1"/>
</dbReference>
<feature type="coiled-coil region" evidence="1">
    <location>
        <begin position="133"/>
        <end position="210"/>
    </location>
</feature>
<keyword evidence="3" id="KW-0472">Membrane</keyword>
<dbReference type="Proteomes" id="UP000249304">
    <property type="component" value="Unassembled WGS sequence"/>
</dbReference>
<evidence type="ECO:0000313" key="4">
    <source>
        <dbReference type="EMBL" id="PZG20596.1"/>
    </source>
</evidence>
<organism evidence="4 5">
    <name type="scientific">Nonomuraea aridisoli</name>
    <dbReference type="NCBI Taxonomy" id="2070368"/>
    <lineage>
        <taxon>Bacteria</taxon>
        <taxon>Bacillati</taxon>
        <taxon>Actinomycetota</taxon>
        <taxon>Actinomycetes</taxon>
        <taxon>Streptosporangiales</taxon>
        <taxon>Streptosporangiaceae</taxon>
        <taxon>Nonomuraea</taxon>
    </lineage>
</organism>
<evidence type="ECO:0000256" key="3">
    <source>
        <dbReference type="SAM" id="Phobius"/>
    </source>
</evidence>
<feature type="region of interest" description="Disordered" evidence="2">
    <location>
        <begin position="74"/>
        <end position="105"/>
    </location>
</feature>
<dbReference type="PANTHER" id="PTHR37813:SF1">
    <property type="entry name" value="FELS-2 PROPHAGE PROTEIN"/>
    <property type="match status" value="1"/>
</dbReference>
<accession>A0A2W2E8I7</accession>
<name>A0A2W2E8I7_9ACTN</name>
<evidence type="ECO:0008006" key="6">
    <source>
        <dbReference type="Google" id="ProtNLM"/>
    </source>
</evidence>
<feature type="transmembrane region" description="Helical" evidence="3">
    <location>
        <begin position="275"/>
        <end position="297"/>
    </location>
</feature>
<dbReference type="AlphaFoldDB" id="A0A2W2E8I7"/>
<dbReference type="EMBL" id="POUD01000024">
    <property type="protein sequence ID" value="PZG20596.1"/>
    <property type="molecule type" value="Genomic_DNA"/>
</dbReference>
<keyword evidence="3" id="KW-1133">Transmembrane helix</keyword>
<keyword evidence="5" id="KW-1185">Reference proteome</keyword>
<comment type="caution">
    <text evidence="4">The sequence shown here is derived from an EMBL/GenBank/DDBJ whole genome shotgun (WGS) entry which is preliminary data.</text>
</comment>